<feature type="coiled-coil region" evidence="1">
    <location>
        <begin position="517"/>
        <end position="575"/>
    </location>
</feature>
<name>A2ELS2_TRIV3</name>
<reference evidence="2" key="2">
    <citation type="journal article" date="2007" name="Science">
        <title>Draft genome sequence of the sexually transmitted pathogen Trichomonas vaginalis.</title>
        <authorList>
            <person name="Carlton J.M."/>
            <person name="Hirt R.P."/>
            <person name="Silva J.C."/>
            <person name="Delcher A.L."/>
            <person name="Schatz M."/>
            <person name="Zhao Q."/>
            <person name="Wortman J.R."/>
            <person name="Bidwell S.L."/>
            <person name="Alsmark U.C.M."/>
            <person name="Besteiro S."/>
            <person name="Sicheritz-Ponten T."/>
            <person name="Noel C.J."/>
            <person name="Dacks J.B."/>
            <person name="Foster P.G."/>
            <person name="Simillion C."/>
            <person name="Van de Peer Y."/>
            <person name="Miranda-Saavedra D."/>
            <person name="Barton G.J."/>
            <person name="Westrop G.D."/>
            <person name="Mueller S."/>
            <person name="Dessi D."/>
            <person name="Fiori P.L."/>
            <person name="Ren Q."/>
            <person name="Paulsen I."/>
            <person name="Zhang H."/>
            <person name="Bastida-Corcuera F.D."/>
            <person name="Simoes-Barbosa A."/>
            <person name="Brown M.T."/>
            <person name="Hayes R.D."/>
            <person name="Mukherjee M."/>
            <person name="Okumura C.Y."/>
            <person name="Schneider R."/>
            <person name="Smith A.J."/>
            <person name="Vanacova S."/>
            <person name="Villalvazo M."/>
            <person name="Haas B.J."/>
            <person name="Pertea M."/>
            <person name="Feldblyum T.V."/>
            <person name="Utterback T.R."/>
            <person name="Shu C.L."/>
            <person name="Osoegawa K."/>
            <person name="de Jong P.J."/>
            <person name="Hrdy I."/>
            <person name="Horvathova L."/>
            <person name="Zubacova Z."/>
            <person name="Dolezal P."/>
            <person name="Malik S.B."/>
            <person name="Logsdon J.M. Jr."/>
            <person name="Henze K."/>
            <person name="Gupta A."/>
            <person name="Wang C.C."/>
            <person name="Dunne R.L."/>
            <person name="Upcroft J.A."/>
            <person name="Upcroft P."/>
            <person name="White O."/>
            <person name="Salzberg S.L."/>
            <person name="Tang P."/>
            <person name="Chiu C.-H."/>
            <person name="Lee Y.-S."/>
            <person name="Embley T.M."/>
            <person name="Coombs G.H."/>
            <person name="Mottram J.C."/>
            <person name="Tachezy J."/>
            <person name="Fraser-Liggett C.M."/>
            <person name="Johnson P.J."/>
        </authorList>
    </citation>
    <scope>NUCLEOTIDE SEQUENCE [LARGE SCALE GENOMIC DNA]</scope>
    <source>
        <strain evidence="2">G3</strain>
    </source>
</reference>
<dbReference type="Proteomes" id="UP000001542">
    <property type="component" value="Unassembled WGS sequence"/>
</dbReference>
<dbReference type="AlphaFoldDB" id="A2ELS2"/>
<dbReference type="VEuPathDB" id="TrichDB:TVAGG3_0401220"/>
<dbReference type="RefSeq" id="XP_001318573.1">
    <property type="nucleotide sequence ID" value="XM_001318538.1"/>
</dbReference>
<organism evidence="2 3">
    <name type="scientific">Trichomonas vaginalis (strain ATCC PRA-98 / G3)</name>
    <dbReference type="NCBI Taxonomy" id="412133"/>
    <lineage>
        <taxon>Eukaryota</taxon>
        <taxon>Metamonada</taxon>
        <taxon>Parabasalia</taxon>
        <taxon>Trichomonadida</taxon>
        <taxon>Trichomonadidae</taxon>
        <taxon>Trichomonas</taxon>
    </lineage>
</organism>
<reference evidence="2" key="1">
    <citation type="submission" date="2006-10" db="EMBL/GenBank/DDBJ databases">
        <authorList>
            <person name="Amadeo P."/>
            <person name="Zhao Q."/>
            <person name="Wortman J."/>
            <person name="Fraser-Liggett C."/>
            <person name="Carlton J."/>
        </authorList>
    </citation>
    <scope>NUCLEOTIDE SEQUENCE</scope>
    <source>
        <strain evidence="2">G3</strain>
    </source>
</reference>
<feature type="coiled-coil region" evidence="1">
    <location>
        <begin position="288"/>
        <end position="322"/>
    </location>
</feature>
<keyword evidence="3" id="KW-1185">Reference proteome</keyword>
<dbReference type="InParanoid" id="A2ELS2"/>
<dbReference type="KEGG" id="tva:4764231"/>
<feature type="coiled-coil region" evidence="1">
    <location>
        <begin position="167"/>
        <end position="201"/>
    </location>
</feature>
<dbReference type="STRING" id="5722.A2ELS2"/>
<evidence type="ECO:0000313" key="2">
    <source>
        <dbReference type="EMBL" id="EAY06350.1"/>
    </source>
</evidence>
<dbReference type="EMBL" id="DS113425">
    <property type="protein sequence ID" value="EAY06350.1"/>
    <property type="molecule type" value="Genomic_DNA"/>
</dbReference>
<feature type="coiled-coil region" evidence="1">
    <location>
        <begin position="62"/>
        <end position="131"/>
    </location>
</feature>
<gene>
    <name evidence="2" type="ORF">TVAG_151570</name>
</gene>
<sequence length="585" mass="68496">MALWGRVIGFVSKFEQDIDAEFARNPQAPPKEQEESIQIEDISDNDISHVNFKENESDENKKKLLIESIQCAVKQIEELNSQQVKLIALKQEMGTDGERCLTEYEKRKEEFQNQINQIANTEKSLKEEIEQLMPHQSELTNVQTEKELVTNQANEFQSFYLKIQQDEIEAMAKLSSTTNKLSDLEQEIIRNTALLEKYKSDEQKINKKIPIITERIKPLVEENERLSNECGILSINLRKEQTTKTNFLAQQANLHERINGLKNKISDSNKAAEQVRIDKIQQKAIAMKEFTSKKISQINKDKEELLQQIADLQEFKSNQKDEFEYESSRFKALLDVSRIENQQLNVRMDSLRKSLKDITRPLREQIDSLKLTIESSENNWNSFSLRVKQEIAENNAKIENFVEQSDKISQNLKEEKDATEETKDKIQNLQNKIEDLKKKYSNEVIQSAQRKLEEAKQLTAAKQNELTKKQLSFHEYSQKLNSLARKKSEMRSDLEKRLKSANDIIEQGKKPSTFIKWKKLTKQLTDLEKEEIQLRNEIKQNDQINILFEQSVEIISERQEQVDSVRRTIQQEKDNFQKQLLQLCN</sequence>
<evidence type="ECO:0000256" key="1">
    <source>
        <dbReference type="SAM" id="Coils"/>
    </source>
</evidence>
<feature type="coiled-coil region" evidence="1">
    <location>
        <begin position="398"/>
        <end position="465"/>
    </location>
</feature>
<dbReference type="OMA" id="NQIANTE"/>
<dbReference type="SMR" id="A2ELS2"/>
<proteinExistence type="predicted"/>
<keyword evidence="1" id="KW-0175">Coiled coil</keyword>
<dbReference type="VEuPathDB" id="TrichDB:TVAG_151570"/>
<accession>A2ELS2</accession>
<protein>
    <submittedName>
        <fullName evidence="2">Uncharacterized protein</fullName>
    </submittedName>
</protein>
<evidence type="ECO:0000313" key="3">
    <source>
        <dbReference type="Proteomes" id="UP000001542"/>
    </source>
</evidence>